<name>A0ABY2QFF7_9SPHN</name>
<organism evidence="2 3">
    <name type="scientific">Sphingomonas olei</name>
    <dbReference type="NCBI Taxonomy" id="1886787"/>
    <lineage>
        <taxon>Bacteria</taxon>
        <taxon>Pseudomonadati</taxon>
        <taxon>Pseudomonadota</taxon>
        <taxon>Alphaproteobacteria</taxon>
        <taxon>Sphingomonadales</taxon>
        <taxon>Sphingomonadaceae</taxon>
        <taxon>Sphingomonas</taxon>
    </lineage>
</organism>
<evidence type="ECO:0000259" key="1">
    <source>
        <dbReference type="Pfam" id="PF05229"/>
    </source>
</evidence>
<dbReference type="PANTHER" id="PTHR30451:SF5">
    <property type="entry name" value="SLR0019 PROTEIN"/>
    <property type="match status" value="1"/>
</dbReference>
<feature type="domain" description="Spore coat protein U/FanG" evidence="1">
    <location>
        <begin position="623"/>
        <end position="679"/>
    </location>
</feature>
<proteinExistence type="predicted"/>
<sequence>MTAERLRLLGFDLRRLGIPPGEQLVKLADLPGVNVQYRDSTQSLSFEAGDTALVPVVLDESALQPPLNPDSVETSTGAVLNYNLFVDGSRAGLHATGQYDFRFISRYGVGQTTGFANWRPPSKGGFEHVRLDTQWRYVDVRRVLAMTVGDTIADGGQLATAYRMAGVQIRRNYNERPDLVATALPVLTASAAVPSSVDLYLNGLRYFSGQVGRGPFEFRSLPNLGGGATATVVLTDASGRETKITKPLFFVPNLLPKGRIGFSLEAGFPRRNYGTRSFDYYPDFAASGTVAYGLSDRLTVLGHVEGTRGLWNASLGGITRLGDWGSLTAGLAVSRFQGRIGIRRRIDVQARVAGINLFGGIEDAGSRYQDIASATLTREQLTNRSPDLIVAPDPTLPALLSFSRRVERFGANFSILRTGVNLNYTHAQLGDDDLRIASLSLFRPVFGRSSIWINGYKDFGSGRDWGVFAGITFPLGRSGSASASVSRTDRGARLQTRAWRSPGVRRGSFGWTVTSNQALSGPSDTYRAANVAYLARFATLEAGIEQYGGDVHATAYAEGSIVAMNGIYAAPRIDTSFAVVTGAGANTPVSSNTKLVTRTNKRGAALVTDLDPLQPKMIGSSPIFLDFNVYVDSAGNELWDSSTLLTANVAIAANGRTSGTFTYYGRIPPGQAAPPGSYSAFFYNTLIGILTTGTSICQRNAPDFSGIDVTLSVRATLIEACTLGTIGDIDFGELAGFRDQIDAAGSVQLVCPPNRGWTLSFDGGRHAAGTERRMQDADGNLVPYRLYRDAARTDTIAIDGSVTGAGTGAAQTVPVYGRVEIGALPPVGQYSDFVVVTLGF</sequence>
<dbReference type="PANTHER" id="PTHR30451">
    <property type="entry name" value="OUTER MEMBRANE USHER PROTEIN"/>
    <property type="match status" value="1"/>
</dbReference>
<dbReference type="EMBL" id="SSTI01000009">
    <property type="protein sequence ID" value="THG39136.1"/>
    <property type="molecule type" value="Genomic_DNA"/>
</dbReference>
<dbReference type="Pfam" id="PF05229">
    <property type="entry name" value="SCPU"/>
    <property type="match status" value="2"/>
</dbReference>
<dbReference type="Gene3D" id="2.60.40.3110">
    <property type="match status" value="1"/>
</dbReference>
<accession>A0ABY2QFF7</accession>
<dbReference type="Proteomes" id="UP000308038">
    <property type="component" value="Unassembled WGS sequence"/>
</dbReference>
<dbReference type="RefSeq" id="WP_136451934.1">
    <property type="nucleotide sequence ID" value="NZ_SSTI01000009.1"/>
</dbReference>
<protein>
    <recommendedName>
        <fullName evidence="1">Spore coat protein U/FanG domain-containing protein</fullName>
    </recommendedName>
</protein>
<feature type="domain" description="Spore coat protein U/FanG" evidence="1">
    <location>
        <begin position="709"/>
        <end position="837"/>
    </location>
</feature>
<dbReference type="InterPro" id="IPR007893">
    <property type="entry name" value="Spore_coat_U/FanG"/>
</dbReference>
<comment type="caution">
    <text evidence="2">The sequence shown here is derived from an EMBL/GenBank/DDBJ whole genome shotgun (WGS) entry which is preliminary data.</text>
</comment>
<evidence type="ECO:0000313" key="3">
    <source>
        <dbReference type="Proteomes" id="UP000308038"/>
    </source>
</evidence>
<reference evidence="2 3" key="1">
    <citation type="submission" date="2019-04" db="EMBL/GenBank/DDBJ databases">
        <title>Microbes associate with the intestines of laboratory mice.</title>
        <authorList>
            <person name="Navarre W."/>
            <person name="Wong E."/>
            <person name="Huang K.C."/>
            <person name="Tropini C."/>
            <person name="Ng K."/>
            <person name="Yu B."/>
        </authorList>
    </citation>
    <scope>NUCLEOTIDE SEQUENCE [LARGE SCALE GENOMIC DNA]</scope>
    <source>
        <strain evidence="2 3">NM83_B4-11</strain>
    </source>
</reference>
<keyword evidence="3" id="KW-1185">Reference proteome</keyword>
<dbReference type="Pfam" id="PF00577">
    <property type="entry name" value="Usher"/>
    <property type="match status" value="1"/>
</dbReference>
<evidence type="ECO:0000313" key="2">
    <source>
        <dbReference type="EMBL" id="THG39136.1"/>
    </source>
</evidence>
<gene>
    <name evidence="2" type="ORF">E5988_12875</name>
</gene>
<dbReference type="InterPro" id="IPR000015">
    <property type="entry name" value="Fimb_usher"/>
</dbReference>
<dbReference type="SMART" id="SM00972">
    <property type="entry name" value="SCPU"/>
    <property type="match status" value="2"/>
</dbReference>